<dbReference type="Proteomes" id="UP000780801">
    <property type="component" value="Unassembled WGS sequence"/>
</dbReference>
<evidence type="ECO:0000313" key="3">
    <source>
        <dbReference type="Proteomes" id="UP000780801"/>
    </source>
</evidence>
<dbReference type="InterPro" id="IPR002575">
    <property type="entry name" value="Aminoglycoside_PTrfase"/>
</dbReference>
<sequence>MAFDLTTPEGTIAYLESTPFAATSAKTVSGGSSGHIYRVQLKTPTSDGATSAIIKHVKDLAWENYSLSADRIGFEAEALEILAQSPFIDATTSTVLVPKVLHYDSKEHALLIEDLGEIPTVKQYTSSTSDHAAEIGSALGTFLAKFHAWSQTQPQLIEKFHANSLGRSYSADFYFGQLEKPGKHLAGLDNHLDRIRPIALKHRQKVLEINEVLTIGDFWTGNVLVKAPKNENEKLRLYVIDLELIRPGPAYFDLGQFSGELYSIARFKNKEGGLALLSSFLAAYHTERPGSVEAGDVAVRLGSHLITVTPFVKWSEDKEKILRVATEGAEMIVRGGEQDKAWLQESVVRELAI</sequence>
<feature type="domain" description="Aminoglycoside phosphotransferase" evidence="1">
    <location>
        <begin position="66"/>
        <end position="258"/>
    </location>
</feature>
<reference evidence="2" key="1">
    <citation type="journal article" date="2020" name="Fungal Divers.">
        <title>Resolving the Mortierellaceae phylogeny through synthesis of multi-gene phylogenetics and phylogenomics.</title>
        <authorList>
            <person name="Vandepol N."/>
            <person name="Liber J."/>
            <person name="Desiro A."/>
            <person name="Na H."/>
            <person name="Kennedy M."/>
            <person name="Barry K."/>
            <person name="Grigoriev I.V."/>
            <person name="Miller A.N."/>
            <person name="O'Donnell K."/>
            <person name="Stajich J.E."/>
            <person name="Bonito G."/>
        </authorList>
    </citation>
    <scope>NUCLEOTIDE SEQUENCE</scope>
    <source>
        <strain evidence="2">KOD1015</strain>
    </source>
</reference>
<comment type="caution">
    <text evidence="2">The sequence shown here is derived from an EMBL/GenBank/DDBJ whole genome shotgun (WGS) entry which is preliminary data.</text>
</comment>
<dbReference type="Pfam" id="PF01636">
    <property type="entry name" value="APH"/>
    <property type="match status" value="1"/>
</dbReference>
<accession>A0A9P6KDK3</accession>
<dbReference type="Gene3D" id="3.90.1200.10">
    <property type="match status" value="1"/>
</dbReference>
<dbReference type="EMBL" id="JAABOA010001827">
    <property type="protein sequence ID" value="KAF9580825.1"/>
    <property type="molecule type" value="Genomic_DNA"/>
</dbReference>
<dbReference type="AlphaFoldDB" id="A0A9P6KDK3"/>
<dbReference type="OrthoDB" id="25129at2759"/>
<dbReference type="SUPFAM" id="SSF56112">
    <property type="entry name" value="Protein kinase-like (PK-like)"/>
    <property type="match status" value="1"/>
</dbReference>
<proteinExistence type="predicted"/>
<gene>
    <name evidence="2" type="ORF">BGW38_002374</name>
</gene>
<protein>
    <recommendedName>
        <fullName evidence="1">Aminoglycoside phosphotransferase domain-containing protein</fullName>
    </recommendedName>
</protein>
<evidence type="ECO:0000259" key="1">
    <source>
        <dbReference type="Pfam" id="PF01636"/>
    </source>
</evidence>
<keyword evidence="3" id="KW-1185">Reference proteome</keyword>
<organism evidence="2 3">
    <name type="scientific">Lunasporangiospora selenospora</name>
    <dbReference type="NCBI Taxonomy" id="979761"/>
    <lineage>
        <taxon>Eukaryota</taxon>
        <taxon>Fungi</taxon>
        <taxon>Fungi incertae sedis</taxon>
        <taxon>Mucoromycota</taxon>
        <taxon>Mortierellomycotina</taxon>
        <taxon>Mortierellomycetes</taxon>
        <taxon>Mortierellales</taxon>
        <taxon>Mortierellaceae</taxon>
        <taxon>Lunasporangiospora</taxon>
    </lineage>
</organism>
<name>A0A9P6KDK3_9FUNG</name>
<evidence type="ECO:0000313" key="2">
    <source>
        <dbReference type="EMBL" id="KAF9580825.1"/>
    </source>
</evidence>
<dbReference type="InterPro" id="IPR011009">
    <property type="entry name" value="Kinase-like_dom_sf"/>
</dbReference>
<dbReference type="Gene3D" id="3.30.200.20">
    <property type="entry name" value="Phosphorylase Kinase, domain 1"/>
    <property type="match status" value="1"/>
</dbReference>